<evidence type="ECO:0000313" key="2">
    <source>
        <dbReference type="Proteomes" id="UP000275401"/>
    </source>
</evidence>
<dbReference type="SUPFAM" id="SSF46785">
    <property type="entry name" value="Winged helix' DNA-binding domain"/>
    <property type="match status" value="1"/>
</dbReference>
<dbReference type="InterPro" id="IPR036388">
    <property type="entry name" value="WH-like_DNA-bd_sf"/>
</dbReference>
<dbReference type="AlphaFoldDB" id="A0A3M8U2M2"/>
<protein>
    <submittedName>
        <fullName evidence="1">MarR family transcriptional regulator</fullName>
    </submittedName>
</protein>
<accession>A0A3M8U2M2</accession>
<dbReference type="Gene3D" id="1.10.10.10">
    <property type="entry name" value="Winged helix-like DNA-binding domain superfamily/Winged helix DNA-binding domain"/>
    <property type="match status" value="1"/>
</dbReference>
<keyword evidence="2" id="KW-1185">Reference proteome</keyword>
<comment type="caution">
    <text evidence="1">The sequence shown here is derived from an EMBL/GenBank/DDBJ whole genome shotgun (WGS) entry which is preliminary data.</text>
</comment>
<sequence length="162" mass="17871">MEFSHSDTELIRQPIGYWSWAASKAVVTYIREGLSEFGLSQPQWWTLNQVHDGGEDGRTRAEVRAVLQGYLDVGAALEPEIDALLDRGLLTATATATATATDTAAQRLHLTPEGSALRARAAERQVGMRARIHDGIPEEDYVATLKVLQRMIHNTGGQAWHH</sequence>
<dbReference type="Proteomes" id="UP000275401">
    <property type="component" value="Unassembled WGS sequence"/>
</dbReference>
<dbReference type="RefSeq" id="WP_123106587.1">
    <property type="nucleotide sequence ID" value="NZ_RIBZ01000726.1"/>
</dbReference>
<dbReference type="EMBL" id="RIBZ01000726">
    <property type="protein sequence ID" value="RNF97392.1"/>
    <property type="molecule type" value="Genomic_DNA"/>
</dbReference>
<evidence type="ECO:0000313" key="1">
    <source>
        <dbReference type="EMBL" id="RNF97392.1"/>
    </source>
</evidence>
<organism evidence="1 2">
    <name type="scientific">Streptomyces botrytidirepellens</name>
    <dbReference type="NCBI Taxonomy" id="2486417"/>
    <lineage>
        <taxon>Bacteria</taxon>
        <taxon>Bacillati</taxon>
        <taxon>Actinomycetota</taxon>
        <taxon>Actinomycetes</taxon>
        <taxon>Kitasatosporales</taxon>
        <taxon>Streptomycetaceae</taxon>
        <taxon>Streptomyces</taxon>
    </lineage>
</organism>
<name>A0A3M8U2M2_9ACTN</name>
<dbReference type="InterPro" id="IPR036390">
    <property type="entry name" value="WH_DNA-bd_sf"/>
</dbReference>
<gene>
    <name evidence="1" type="ORF">EEJ42_37105</name>
</gene>
<proteinExistence type="predicted"/>
<reference evidence="1 2" key="1">
    <citation type="submission" date="2018-11" db="EMBL/GenBank/DDBJ databases">
        <title>The Potential of Streptomyces as Biocontrol Agents against the Tomato grey mould, Botrytis cinerea (Gray mold) Frontiers in Microbiology.</title>
        <authorList>
            <person name="Li D."/>
        </authorList>
    </citation>
    <scope>NUCLEOTIDE SEQUENCE [LARGE SCALE GENOMIC DNA]</scope>
    <source>
        <strain evidence="1 2">NEAU-LD23</strain>
    </source>
</reference>